<comment type="similarity">
    <text evidence="1">Belongs to the Cu-Zn superoxide dismutase family.</text>
</comment>
<dbReference type="PROSITE" id="PS00087">
    <property type="entry name" value="SOD_CU_ZN_1"/>
    <property type="match status" value="1"/>
</dbReference>
<name>A0A844FBR5_CLOSV</name>
<dbReference type="PANTHER" id="PTHR10003">
    <property type="entry name" value="SUPEROXIDE DISMUTASE CU-ZN -RELATED"/>
    <property type="match status" value="1"/>
</dbReference>
<gene>
    <name evidence="4" type="ORF">FYJ37_09035</name>
</gene>
<comment type="function">
    <text evidence="2">Destroys radicals which are normally produced within the cells and which are toxic to biological systems. May play a role in favoring mycobacterial survival in phagocytes.</text>
</comment>
<feature type="domain" description="Superoxide dismutase copper/zinc binding" evidence="3">
    <location>
        <begin position="25"/>
        <end position="152"/>
    </location>
</feature>
<dbReference type="InterPro" id="IPR001424">
    <property type="entry name" value="SOD_Cu_Zn_dom"/>
</dbReference>
<dbReference type="InterPro" id="IPR036423">
    <property type="entry name" value="SOD-like_Cu/Zn_dom_sf"/>
</dbReference>
<dbReference type="InterPro" id="IPR018152">
    <property type="entry name" value="SOD_Cu/Zn_BS"/>
</dbReference>
<dbReference type="EMBL" id="VUMB01000016">
    <property type="protein sequence ID" value="MSS40495.1"/>
    <property type="molecule type" value="Genomic_DNA"/>
</dbReference>
<dbReference type="Pfam" id="PF00080">
    <property type="entry name" value="Sod_Cu"/>
    <property type="match status" value="1"/>
</dbReference>
<dbReference type="InterPro" id="IPR024134">
    <property type="entry name" value="SOD_Cu/Zn_/chaperone"/>
</dbReference>
<dbReference type="Proteomes" id="UP000462363">
    <property type="component" value="Unassembled WGS sequence"/>
</dbReference>
<sequence>MFKVIQEIPSAHATIKGSEAYESIQGNVYLYEVYGGTVLMGEIYGIPPELERESGGFYGFHIHEGGSCTGSSQDEFADAKSHYNPEGVPHPRHAGDLPPLMSHNGIAWMEVYTGRFYPEEVIGRTIIVHGMPDDFRSQPSGNSGEKIACGEIMEWEG</sequence>
<evidence type="ECO:0000256" key="1">
    <source>
        <dbReference type="ARBA" id="ARBA00010457"/>
    </source>
</evidence>
<dbReference type="Gene3D" id="2.60.40.200">
    <property type="entry name" value="Superoxide dismutase, copper/zinc binding domain"/>
    <property type="match status" value="1"/>
</dbReference>
<dbReference type="GO" id="GO:0005507">
    <property type="term" value="F:copper ion binding"/>
    <property type="evidence" value="ECO:0007669"/>
    <property type="project" value="InterPro"/>
</dbReference>
<proteinExistence type="inferred from homology"/>
<comment type="caution">
    <text evidence="4">The sequence shown here is derived from an EMBL/GenBank/DDBJ whole genome shotgun (WGS) entry which is preliminary data.</text>
</comment>
<dbReference type="AlphaFoldDB" id="A0A844FBR5"/>
<accession>A0A844FBR5</accession>
<dbReference type="SUPFAM" id="SSF49329">
    <property type="entry name" value="Cu,Zn superoxide dismutase-like"/>
    <property type="match status" value="1"/>
</dbReference>
<dbReference type="GO" id="GO:0006801">
    <property type="term" value="P:superoxide metabolic process"/>
    <property type="evidence" value="ECO:0007669"/>
    <property type="project" value="InterPro"/>
</dbReference>
<evidence type="ECO:0000256" key="2">
    <source>
        <dbReference type="ARBA" id="ARBA00024900"/>
    </source>
</evidence>
<reference evidence="4 5" key="1">
    <citation type="submission" date="2019-08" db="EMBL/GenBank/DDBJ databases">
        <title>In-depth cultivation of the pig gut microbiome towards novel bacterial diversity and tailored functional studies.</title>
        <authorList>
            <person name="Wylensek D."/>
            <person name="Hitch T.C.A."/>
            <person name="Clavel T."/>
        </authorList>
    </citation>
    <scope>NUCLEOTIDE SEQUENCE [LARGE SCALE GENOMIC DNA]</scope>
    <source>
        <strain evidence="4 5">BL-389-WT-3D</strain>
    </source>
</reference>
<protein>
    <submittedName>
        <fullName evidence="4">Superoxide dismutase family protein</fullName>
    </submittedName>
</protein>
<evidence type="ECO:0000313" key="5">
    <source>
        <dbReference type="Proteomes" id="UP000462363"/>
    </source>
</evidence>
<evidence type="ECO:0000259" key="3">
    <source>
        <dbReference type="Pfam" id="PF00080"/>
    </source>
</evidence>
<evidence type="ECO:0000313" key="4">
    <source>
        <dbReference type="EMBL" id="MSS40495.1"/>
    </source>
</evidence>
<organism evidence="4 5">
    <name type="scientific">Clostridium scindens (strain JCM 10418 / VPI 12708)</name>
    <dbReference type="NCBI Taxonomy" id="29347"/>
    <lineage>
        <taxon>Bacteria</taxon>
        <taxon>Bacillati</taxon>
        <taxon>Bacillota</taxon>
        <taxon>Clostridia</taxon>
        <taxon>Lachnospirales</taxon>
        <taxon>Lachnospiraceae</taxon>
    </lineage>
</organism>
<dbReference type="RefSeq" id="WP_009249152.1">
    <property type="nucleotide sequence ID" value="NZ_CAJLHJ010000007.1"/>
</dbReference>